<evidence type="ECO:0000313" key="1">
    <source>
        <dbReference type="EMBL" id="CAH8359046.1"/>
    </source>
</evidence>
<accession>A0ABC8KT00</accession>
<dbReference type="EMBL" id="CAKOAT010258487">
    <property type="protein sequence ID" value="CAH8359046.1"/>
    <property type="molecule type" value="Genomic_DNA"/>
</dbReference>
<sequence length="208" mass="22268">MTEALPALIIEPTSEPTCSCVLATESSLLLLRWTDSAASSSEAPVALKASEQPETRSPGVPFQSTGLLTVTIVVEDKEKAIESQPPPPARKEIVLALRAPSAAPIVSARTRKRKCVTIADRDSSLPEGLRIAPVLRGKARMMGFTEILSSLERSRDLTSASIDSGLTVICVHRGESPPFLQSEEDGLSSCKVHFVAADKSFELLLCDL</sequence>
<gene>
    <name evidence="1" type="ORF">ERUC_LOCUS24802</name>
</gene>
<dbReference type="Proteomes" id="UP001642260">
    <property type="component" value="Unassembled WGS sequence"/>
</dbReference>
<protein>
    <submittedName>
        <fullName evidence="1">Uncharacterized protein</fullName>
    </submittedName>
</protein>
<dbReference type="AlphaFoldDB" id="A0ABC8KT00"/>
<reference evidence="1 2" key="1">
    <citation type="submission" date="2022-03" db="EMBL/GenBank/DDBJ databases">
        <authorList>
            <person name="Macdonald S."/>
            <person name="Ahmed S."/>
            <person name="Newling K."/>
        </authorList>
    </citation>
    <scope>NUCLEOTIDE SEQUENCE [LARGE SCALE GENOMIC DNA]</scope>
</reference>
<name>A0ABC8KT00_ERUVS</name>
<keyword evidence="2" id="KW-1185">Reference proteome</keyword>
<organism evidence="1 2">
    <name type="scientific">Eruca vesicaria subsp. sativa</name>
    <name type="common">Garden rocket</name>
    <name type="synonym">Eruca sativa</name>
    <dbReference type="NCBI Taxonomy" id="29727"/>
    <lineage>
        <taxon>Eukaryota</taxon>
        <taxon>Viridiplantae</taxon>
        <taxon>Streptophyta</taxon>
        <taxon>Embryophyta</taxon>
        <taxon>Tracheophyta</taxon>
        <taxon>Spermatophyta</taxon>
        <taxon>Magnoliopsida</taxon>
        <taxon>eudicotyledons</taxon>
        <taxon>Gunneridae</taxon>
        <taxon>Pentapetalae</taxon>
        <taxon>rosids</taxon>
        <taxon>malvids</taxon>
        <taxon>Brassicales</taxon>
        <taxon>Brassicaceae</taxon>
        <taxon>Brassiceae</taxon>
        <taxon>Eruca</taxon>
    </lineage>
</organism>
<proteinExistence type="predicted"/>
<comment type="caution">
    <text evidence="1">The sequence shown here is derived from an EMBL/GenBank/DDBJ whole genome shotgun (WGS) entry which is preliminary data.</text>
</comment>
<evidence type="ECO:0000313" key="2">
    <source>
        <dbReference type="Proteomes" id="UP001642260"/>
    </source>
</evidence>